<dbReference type="GO" id="GO:0005829">
    <property type="term" value="C:cytosol"/>
    <property type="evidence" value="ECO:0007669"/>
    <property type="project" value="TreeGrafter"/>
</dbReference>
<dbReference type="PANTHER" id="PTHR43381">
    <property type="entry name" value="TRANSLATION INITIATION FACTOR IF-2-RELATED"/>
    <property type="match status" value="1"/>
</dbReference>
<dbReference type="CDD" id="cd01887">
    <property type="entry name" value="IF2_eIF5B"/>
    <property type="match status" value="1"/>
</dbReference>
<dbReference type="FunFam" id="2.40.30.10:FF:000007">
    <property type="entry name" value="Translation initiation factor IF-2"/>
    <property type="match status" value="1"/>
</dbReference>
<dbReference type="InterPro" id="IPR001387">
    <property type="entry name" value="Cro/C1-type_HTH"/>
</dbReference>
<gene>
    <name evidence="8" type="primary">infB</name>
    <name evidence="12" type="ORF">A2Y75_12000</name>
</gene>
<feature type="region of interest" description="G-domain" evidence="8">
    <location>
        <begin position="159"/>
        <end position="307"/>
    </location>
</feature>
<feature type="domain" description="Tr-type G" evidence="11">
    <location>
        <begin position="156"/>
        <end position="323"/>
    </location>
</feature>
<evidence type="ECO:0000256" key="7">
    <source>
        <dbReference type="ARBA" id="ARBA00025162"/>
    </source>
</evidence>
<dbReference type="SUPFAM" id="SSF50447">
    <property type="entry name" value="Translation proteins"/>
    <property type="match status" value="2"/>
</dbReference>
<dbReference type="Pfam" id="PF04760">
    <property type="entry name" value="IF2_N"/>
    <property type="match status" value="1"/>
</dbReference>
<dbReference type="FunFam" id="2.40.30.10:FF:000008">
    <property type="entry name" value="Translation initiation factor IF-2"/>
    <property type="match status" value="1"/>
</dbReference>
<dbReference type="InterPro" id="IPR000178">
    <property type="entry name" value="TF_IF2_bacterial-like"/>
</dbReference>
<keyword evidence="5 8" id="KW-0648">Protein biosynthesis</keyword>
<dbReference type="FunFam" id="3.40.50.300:FF:000019">
    <property type="entry name" value="Translation initiation factor IF-2"/>
    <property type="match status" value="1"/>
</dbReference>
<dbReference type="AlphaFoldDB" id="A0A1F2WJI7"/>
<evidence type="ECO:0000256" key="9">
    <source>
        <dbReference type="RuleBase" id="RU000644"/>
    </source>
</evidence>
<name>A0A1F2WJI7_9ACTN</name>
<feature type="region of interest" description="Disordered" evidence="10">
    <location>
        <begin position="1"/>
        <end position="83"/>
    </location>
</feature>
<evidence type="ECO:0000256" key="5">
    <source>
        <dbReference type="ARBA" id="ARBA00022917"/>
    </source>
</evidence>
<evidence type="ECO:0000256" key="6">
    <source>
        <dbReference type="ARBA" id="ARBA00023134"/>
    </source>
</evidence>
<dbReference type="CDD" id="cd03702">
    <property type="entry name" value="IF2_mtIF2_II"/>
    <property type="match status" value="1"/>
</dbReference>
<evidence type="ECO:0000259" key="11">
    <source>
        <dbReference type="PROSITE" id="PS51722"/>
    </source>
</evidence>
<accession>A0A1F2WJI7</accession>
<organism evidence="12 13">
    <name type="scientific">Candidatus Solincola sediminis</name>
    <dbReference type="NCBI Taxonomy" id="1797199"/>
    <lineage>
        <taxon>Bacteria</taxon>
        <taxon>Bacillati</taxon>
        <taxon>Actinomycetota</taxon>
        <taxon>Candidatus Geothermincolia</taxon>
        <taxon>Candidatus Geothermincolales</taxon>
        <taxon>Candidatus Geothermincolaceae</taxon>
        <taxon>Candidatus Solincola</taxon>
    </lineage>
</organism>
<dbReference type="NCBIfam" id="TIGR00487">
    <property type="entry name" value="IF-2"/>
    <property type="match status" value="1"/>
</dbReference>
<dbReference type="Gene3D" id="3.40.50.10050">
    <property type="entry name" value="Translation initiation factor IF- 2, domain 3"/>
    <property type="match status" value="1"/>
</dbReference>
<keyword evidence="8" id="KW-0963">Cytoplasm</keyword>
<dbReference type="NCBIfam" id="TIGR00231">
    <property type="entry name" value="small_GTP"/>
    <property type="match status" value="1"/>
</dbReference>
<dbReference type="InterPro" id="IPR015760">
    <property type="entry name" value="TIF_IF2"/>
</dbReference>
<comment type="caution">
    <text evidence="12">The sequence shown here is derived from an EMBL/GenBank/DDBJ whole genome shotgun (WGS) entry which is preliminary data.</text>
</comment>
<dbReference type="InterPro" id="IPR044145">
    <property type="entry name" value="IF2_II"/>
</dbReference>
<protein>
    <recommendedName>
        <fullName evidence="2 8">Translation initiation factor IF-2</fullName>
    </recommendedName>
</protein>
<dbReference type="InterPro" id="IPR009000">
    <property type="entry name" value="Transl_B-barrel_sf"/>
</dbReference>
<dbReference type="EMBL" id="MELK01000039">
    <property type="protein sequence ID" value="OFW56994.1"/>
    <property type="molecule type" value="Genomic_DNA"/>
</dbReference>
<keyword evidence="4 8" id="KW-0547">Nucleotide-binding</keyword>
<dbReference type="STRING" id="1797197.A2Y75_12000"/>
<dbReference type="Proteomes" id="UP000177876">
    <property type="component" value="Unassembled WGS sequence"/>
</dbReference>
<dbReference type="SUPFAM" id="SSF52156">
    <property type="entry name" value="Initiation factor IF2/eIF5b, domain 3"/>
    <property type="match status" value="1"/>
</dbReference>
<dbReference type="SUPFAM" id="SSF52540">
    <property type="entry name" value="P-loop containing nucleoside triphosphate hydrolases"/>
    <property type="match status" value="1"/>
</dbReference>
<keyword evidence="6 8" id="KW-0342">GTP-binding</keyword>
<dbReference type="GO" id="GO:0005525">
    <property type="term" value="F:GTP binding"/>
    <property type="evidence" value="ECO:0007669"/>
    <property type="project" value="UniProtKB-KW"/>
</dbReference>
<evidence type="ECO:0000256" key="4">
    <source>
        <dbReference type="ARBA" id="ARBA00022741"/>
    </source>
</evidence>
<evidence type="ECO:0000256" key="8">
    <source>
        <dbReference type="HAMAP-Rule" id="MF_00100"/>
    </source>
</evidence>
<dbReference type="FunFam" id="3.40.50.10050:FF:000001">
    <property type="entry name" value="Translation initiation factor IF-2"/>
    <property type="match status" value="1"/>
</dbReference>
<dbReference type="PANTHER" id="PTHR43381:SF5">
    <property type="entry name" value="TR-TYPE G DOMAIN-CONTAINING PROTEIN"/>
    <property type="match status" value="1"/>
</dbReference>
<dbReference type="Pfam" id="PF11987">
    <property type="entry name" value="IF-2"/>
    <property type="match status" value="1"/>
</dbReference>
<dbReference type="Pfam" id="PF22042">
    <property type="entry name" value="EF-G_D2"/>
    <property type="match status" value="1"/>
</dbReference>
<dbReference type="CDD" id="cd00093">
    <property type="entry name" value="HTH_XRE"/>
    <property type="match status" value="1"/>
</dbReference>
<evidence type="ECO:0000313" key="12">
    <source>
        <dbReference type="EMBL" id="OFW56994.1"/>
    </source>
</evidence>
<dbReference type="Pfam" id="PF00009">
    <property type="entry name" value="GTP_EFTU"/>
    <property type="match status" value="1"/>
</dbReference>
<evidence type="ECO:0000313" key="13">
    <source>
        <dbReference type="Proteomes" id="UP000177876"/>
    </source>
</evidence>
<dbReference type="GO" id="GO:0003924">
    <property type="term" value="F:GTPase activity"/>
    <property type="evidence" value="ECO:0007669"/>
    <property type="project" value="UniProtKB-UniRule"/>
</dbReference>
<keyword evidence="3 8" id="KW-0396">Initiation factor</keyword>
<comment type="subcellular location">
    <subcellularLocation>
        <location evidence="8">Cytoplasm</location>
    </subcellularLocation>
</comment>
<dbReference type="CDD" id="cd03692">
    <property type="entry name" value="mtIF2_IVc"/>
    <property type="match status" value="1"/>
</dbReference>
<evidence type="ECO:0000256" key="10">
    <source>
        <dbReference type="SAM" id="MobiDB-lite"/>
    </source>
</evidence>
<proteinExistence type="inferred from homology"/>
<dbReference type="PROSITE" id="PS01176">
    <property type="entry name" value="IF2"/>
    <property type="match status" value="1"/>
</dbReference>
<dbReference type="Gene3D" id="2.40.30.10">
    <property type="entry name" value="Translation factors"/>
    <property type="match status" value="2"/>
</dbReference>
<dbReference type="Gene3D" id="3.40.50.300">
    <property type="entry name" value="P-loop containing nucleotide triphosphate hydrolases"/>
    <property type="match status" value="1"/>
</dbReference>
<dbReference type="GO" id="GO:0003743">
    <property type="term" value="F:translation initiation factor activity"/>
    <property type="evidence" value="ECO:0007669"/>
    <property type="project" value="UniProtKB-UniRule"/>
</dbReference>
<evidence type="ECO:0000256" key="2">
    <source>
        <dbReference type="ARBA" id="ARBA00020675"/>
    </source>
</evidence>
<evidence type="ECO:0000256" key="1">
    <source>
        <dbReference type="ARBA" id="ARBA00007733"/>
    </source>
</evidence>
<dbReference type="HAMAP" id="MF_00100_B">
    <property type="entry name" value="IF_2_B"/>
    <property type="match status" value="1"/>
</dbReference>
<dbReference type="InterPro" id="IPR023115">
    <property type="entry name" value="TIF_IF2_dom3"/>
</dbReference>
<feature type="binding site" evidence="8">
    <location>
        <begin position="211"/>
        <end position="215"/>
    </location>
    <ligand>
        <name>GTP</name>
        <dbReference type="ChEBI" id="CHEBI:37565"/>
    </ligand>
</feature>
<dbReference type="InterPro" id="IPR036925">
    <property type="entry name" value="TIF_IF2_dom3_sf"/>
</dbReference>
<feature type="binding site" evidence="8">
    <location>
        <begin position="265"/>
        <end position="268"/>
    </location>
    <ligand>
        <name>GTP</name>
        <dbReference type="ChEBI" id="CHEBI:37565"/>
    </ligand>
</feature>
<feature type="compositionally biased region" description="Low complexity" evidence="10">
    <location>
        <begin position="31"/>
        <end position="40"/>
    </location>
</feature>
<dbReference type="InterPro" id="IPR053905">
    <property type="entry name" value="EF-G-like_DII"/>
</dbReference>
<dbReference type="InterPro" id="IPR006847">
    <property type="entry name" value="IF2_N"/>
</dbReference>
<dbReference type="InterPro" id="IPR005225">
    <property type="entry name" value="Small_GTP-bd"/>
</dbReference>
<evidence type="ECO:0000256" key="3">
    <source>
        <dbReference type="ARBA" id="ARBA00022540"/>
    </source>
</evidence>
<dbReference type="InterPro" id="IPR027417">
    <property type="entry name" value="P-loop_NTPase"/>
</dbReference>
<dbReference type="InterPro" id="IPR000795">
    <property type="entry name" value="T_Tr_GTP-bd_dom"/>
</dbReference>
<reference evidence="12 13" key="1">
    <citation type="journal article" date="2016" name="Nat. Commun.">
        <title>Thousands of microbial genomes shed light on interconnected biogeochemical processes in an aquifer system.</title>
        <authorList>
            <person name="Anantharaman K."/>
            <person name="Brown C.T."/>
            <person name="Hug L.A."/>
            <person name="Sharon I."/>
            <person name="Castelle C.J."/>
            <person name="Probst A.J."/>
            <person name="Thomas B.C."/>
            <person name="Singh A."/>
            <person name="Wilkins M.J."/>
            <person name="Karaoz U."/>
            <person name="Brodie E.L."/>
            <person name="Williams K.H."/>
            <person name="Hubbard S.S."/>
            <person name="Banfield J.F."/>
        </authorList>
    </citation>
    <scope>NUCLEOTIDE SEQUENCE [LARGE SCALE GENOMIC DNA]</scope>
</reference>
<comment type="function">
    <text evidence="7 8 9">One of the essential components for the initiation of protein synthesis. Protects formylmethionyl-tRNA from spontaneous hydrolysis and promotes its binding to the 30S ribosomal subunits. Also involved in the hydrolysis of GTP during the formation of the 70S ribosomal complex.</text>
</comment>
<comment type="similarity">
    <text evidence="1 8 9">Belongs to the TRAFAC class translation factor GTPase superfamily. Classic translation factor GTPase family. IF-2 subfamily.</text>
</comment>
<feature type="binding site" evidence="8">
    <location>
        <begin position="165"/>
        <end position="172"/>
    </location>
    <ligand>
        <name>GTP</name>
        <dbReference type="ChEBI" id="CHEBI:37565"/>
    </ligand>
</feature>
<sequence>MQKEAPGMQKAQPVPSKKPAPEQRSPGGQKPQAQQRGGPARPRRPEPMRGRAGSRRKPQPTQPQPARSEPSTKPMKKKLRIAPGITVREFAQRAGKTPSEVINTLMGLGEMITLNQSISGDALLLVADELGIDLELKARPGEQVVVTEDRPEALKPRPPVVTVMGHVDHGKTSLLDSIRNTSVTDKEMGGITQHIGASVVEFEGKTITFIDTPGHESFTALRARGAKVTDIAVLVIAADDGVMPQTIEAIDHAKAAEVPIMVAVNKIDKPDANPTRVRQQLTEFNLVPEEWGGDTIFVDVSAKEGTDVAHLLEMILLLAEVNDYRANPDAPASGNIIEARIDKGRGPIATLLIKRGTLKRTDALVAGRAFGRVRALIDAKGHMIDAAGPSVPVEILGLSTVPEAGDEFTVVEDDKKARAIAEARTNREKAEVGGQPSRSMSLEDLFRQISEGEIQEFNLIIKADTQGSVEAVRDSVEKLKVGDIEVKVIHTGVGAINENDIMLARASSAVVLGFNVRPDAGAQEVAAKEKVDVRTYRVIYQLLEDIQAALEGMLKPEYREVQIGLLDVREVFRVPRQGNIAGSFVRQGEINRNSRVRLVRDGAIIYEGKISSLRRFKDDVRSVSAGYECGVGLENFQDIKEGDMIEVIELQEVPRGAEAEV</sequence>
<dbReference type="PROSITE" id="PS51722">
    <property type="entry name" value="G_TR_2"/>
    <property type="match status" value="1"/>
</dbReference>